<dbReference type="STRING" id="45235.A0A2K3QN04"/>
<accession>A0A2K3QN04</accession>
<sequence length="185" mass="18678">MRFAACVVVALGSLASAAAAGFQFPDAVPLERRQTDGPAYQCHANCGYAIQNSTKDGYCKDEAWRKLLDDCLDCALGNNIWQWYGDQVSAAANKCGLNATPKPTTGGPSSAAPTSAAVTSAVSAAPASATKCLASTPSGPVNSGDCTNTTASPAPSSAAVSRGSQMFGSSMLVAGVAVLFAATRF</sequence>
<evidence type="ECO:0000313" key="4">
    <source>
        <dbReference type="Proteomes" id="UP000236621"/>
    </source>
</evidence>
<keyword evidence="2" id="KW-0732">Signal</keyword>
<gene>
    <name evidence="3" type="ORF">TCAP_01171</name>
</gene>
<reference evidence="3 4" key="1">
    <citation type="submission" date="2017-08" db="EMBL/GenBank/DDBJ databases">
        <title>Harnessing the power of phylogenomics to disentangle the directionality and signatures of interkingdom host jumping in the parasitic fungal genus Tolypocladium.</title>
        <authorList>
            <person name="Quandt C.A."/>
            <person name="Patterson W."/>
            <person name="Spatafora J.W."/>
        </authorList>
    </citation>
    <scope>NUCLEOTIDE SEQUENCE [LARGE SCALE GENOMIC DNA]</scope>
    <source>
        <strain evidence="3 4">CBS 113982</strain>
    </source>
</reference>
<keyword evidence="4" id="KW-1185">Reference proteome</keyword>
<evidence type="ECO:0000256" key="1">
    <source>
        <dbReference type="SAM" id="MobiDB-lite"/>
    </source>
</evidence>
<organism evidence="3 4">
    <name type="scientific">Tolypocladium capitatum</name>
    <dbReference type="NCBI Taxonomy" id="45235"/>
    <lineage>
        <taxon>Eukaryota</taxon>
        <taxon>Fungi</taxon>
        <taxon>Dikarya</taxon>
        <taxon>Ascomycota</taxon>
        <taxon>Pezizomycotina</taxon>
        <taxon>Sordariomycetes</taxon>
        <taxon>Hypocreomycetidae</taxon>
        <taxon>Hypocreales</taxon>
        <taxon>Ophiocordycipitaceae</taxon>
        <taxon>Tolypocladium</taxon>
    </lineage>
</organism>
<evidence type="ECO:0000256" key="2">
    <source>
        <dbReference type="SAM" id="SignalP"/>
    </source>
</evidence>
<comment type="caution">
    <text evidence="3">The sequence shown here is derived from an EMBL/GenBank/DDBJ whole genome shotgun (WGS) entry which is preliminary data.</text>
</comment>
<dbReference type="Proteomes" id="UP000236621">
    <property type="component" value="Unassembled WGS sequence"/>
</dbReference>
<evidence type="ECO:0000313" key="3">
    <source>
        <dbReference type="EMBL" id="PNY28911.1"/>
    </source>
</evidence>
<feature type="region of interest" description="Disordered" evidence="1">
    <location>
        <begin position="137"/>
        <end position="158"/>
    </location>
</feature>
<dbReference type="OrthoDB" id="4160690at2759"/>
<protein>
    <submittedName>
        <fullName evidence="3">Uncharacterized protein</fullName>
    </submittedName>
</protein>
<feature type="signal peptide" evidence="2">
    <location>
        <begin position="1"/>
        <end position="19"/>
    </location>
</feature>
<feature type="chain" id="PRO_5014408739" evidence="2">
    <location>
        <begin position="20"/>
        <end position="185"/>
    </location>
</feature>
<dbReference type="AlphaFoldDB" id="A0A2K3QN04"/>
<dbReference type="EMBL" id="NRSZ01000191">
    <property type="protein sequence ID" value="PNY28911.1"/>
    <property type="molecule type" value="Genomic_DNA"/>
</dbReference>
<proteinExistence type="predicted"/>
<feature type="compositionally biased region" description="Polar residues" evidence="1">
    <location>
        <begin position="137"/>
        <end position="150"/>
    </location>
</feature>
<name>A0A2K3QN04_9HYPO</name>